<keyword evidence="1" id="KW-0547">Nucleotide-binding</keyword>
<dbReference type="EMBL" id="JARBJD010000012">
    <property type="protein sequence ID" value="KAK2962172.1"/>
    <property type="molecule type" value="Genomic_DNA"/>
</dbReference>
<dbReference type="InterPro" id="IPR027417">
    <property type="entry name" value="P-loop_NTPase"/>
</dbReference>
<dbReference type="PANTHER" id="PTHR23077">
    <property type="entry name" value="AAA-FAMILY ATPASE"/>
    <property type="match status" value="1"/>
</dbReference>
<dbReference type="Pfam" id="PF00004">
    <property type="entry name" value="AAA"/>
    <property type="match status" value="2"/>
</dbReference>
<evidence type="ECO:0000259" key="3">
    <source>
        <dbReference type="SMART" id="SM00382"/>
    </source>
</evidence>
<evidence type="ECO:0000256" key="1">
    <source>
        <dbReference type="ARBA" id="ARBA00022741"/>
    </source>
</evidence>
<dbReference type="InterPro" id="IPR003593">
    <property type="entry name" value="AAA+_ATPase"/>
</dbReference>
<dbReference type="GO" id="GO:0051301">
    <property type="term" value="P:cell division"/>
    <property type="evidence" value="ECO:0007669"/>
    <property type="project" value="UniProtKB-KW"/>
</dbReference>
<dbReference type="InterPro" id="IPR003959">
    <property type="entry name" value="ATPase_AAA_core"/>
</dbReference>
<name>A0ABQ9YEJ1_9EUKA</name>
<organism evidence="4 5">
    <name type="scientific">Blattamonas nauphoetae</name>
    <dbReference type="NCBI Taxonomy" id="2049346"/>
    <lineage>
        <taxon>Eukaryota</taxon>
        <taxon>Metamonada</taxon>
        <taxon>Preaxostyla</taxon>
        <taxon>Oxymonadida</taxon>
        <taxon>Blattamonas</taxon>
    </lineage>
</organism>
<sequence>MTNKILSSVVSSGTEFVLLHGDRGTGRTTVIKDFASENYGKNNIFYLDCEIFTKTYIGDYENSLKSIFRQANSQNEKSIIILDNLEFFSPSSLVSQSDEASHDTEMDTDFEERERRAIDLLPERTITSLLCSLLDTQFNINLSCLASSYQQNESKHSSPLNRVLLVGITVSPNLLTPHLLTPTRFSHTILHNSQTSSVRLSLLESICSSFPLKSEERPHILSRIAYRTHGFTASDLDKLAQNALLHWMERTSQNHTQPSKSLDTVQYMSLEDFLIILPTIHSTSSPNYSAVSTASQPTPLSSFFGIDSALSLIKTYLFFPLQHLPLIRRTKISIPSGILITGDTGTGKTALALSCCLSLVNGDGLDTQTTIHHPTPNLLVLNAGILSKTVGDTEKEIHRLFAEARSKSPCLILADNIDTLLPPTEQDRTTTKAFGRIVSAFCEELDECREDFQRWMESEEDESGAAVVVVVSTARRACDIDSRVRSSGRIDTIVKLNKPDETALAEILFDTARNSPLEKLNEVDDTTHSHRPSDEEWKKFFARLVKGELTESDFSSTSDPTSDTRRLNLSLSGWTAAEVKGVVQEAGMHALRRSLDSDCLRRSDFLAAVAQMKMSREQKKG</sequence>
<dbReference type="PANTHER" id="PTHR23077:SF171">
    <property type="entry name" value="NUCLEAR VALOSIN-CONTAINING PROTEIN-LIKE"/>
    <property type="match status" value="1"/>
</dbReference>
<feature type="domain" description="AAA+ ATPase" evidence="3">
    <location>
        <begin position="334"/>
        <end position="500"/>
    </location>
</feature>
<gene>
    <name evidence="4" type="ORF">BLNAU_2832</name>
</gene>
<accession>A0ABQ9YEJ1</accession>
<dbReference type="SUPFAM" id="SSF52540">
    <property type="entry name" value="P-loop containing nucleoside triphosphate hydrolases"/>
    <property type="match status" value="2"/>
</dbReference>
<dbReference type="Proteomes" id="UP001281761">
    <property type="component" value="Unassembled WGS sequence"/>
</dbReference>
<dbReference type="PROSITE" id="PS00675">
    <property type="entry name" value="SIGMA54_INTERACT_1"/>
    <property type="match status" value="1"/>
</dbReference>
<comment type="caution">
    <text evidence="4">The sequence shown here is derived from an EMBL/GenBank/DDBJ whole genome shotgun (WGS) entry which is preliminary data.</text>
</comment>
<keyword evidence="2" id="KW-0067">ATP-binding</keyword>
<keyword evidence="5" id="KW-1185">Reference proteome</keyword>
<evidence type="ECO:0000256" key="2">
    <source>
        <dbReference type="ARBA" id="ARBA00022840"/>
    </source>
</evidence>
<evidence type="ECO:0000313" key="5">
    <source>
        <dbReference type="Proteomes" id="UP001281761"/>
    </source>
</evidence>
<reference evidence="4 5" key="1">
    <citation type="journal article" date="2022" name="bioRxiv">
        <title>Genomics of Preaxostyla Flagellates Illuminates Evolutionary Transitions and the Path Towards Mitochondrial Loss.</title>
        <authorList>
            <person name="Novak L.V.F."/>
            <person name="Treitli S.C."/>
            <person name="Pyrih J."/>
            <person name="Halakuc P."/>
            <person name="Pipaliya S.V."/>
            <person name="Vacek V."/>
            <person name="Brzon O."/>
            <person name="Soukal P."/>
            <person name="Eme L."/>
            <person name="Dacks J.B."/>
            <person name="Karnkowska A."/>
            <person name="Elias M."/>
            <person name="Hampl V."/>
        </authorList>
    </citation>
    <scope>NUCLEOTIDE SEQUENCE [LARGE SCALE GENOMIC DNA]</scope>
    <source>
        <strain evidence="4">NAU3</strain>
        <tissue evidence="4">Gut</tissue>
    </source>
</reference>
<dbReference type="Gene3D" id="1.10.8.60">
    <property type="match status" value="2"/>
</dbReference>
<dbReference type="InterPro" id="IPR025662">
    <property type="entry name" value="Sigma_54_int_dom_ATP-bd_1"/>
</dbReference>
<proteinExistence type="predicted"/>
<keyword evidence="4" id="KW-0131">Cell cycle</keyword>
<keyword evidence="4" id="KW-0132">Cell division</keyword>
<dbReference type="SMART" id="SM00382">
    <property type="entry name" value="AAA"/>
    <property type="match status" value="2"/>
</dbReference>
<dbReference type="InterPro" id="IPR050168">
    <property type="entry name" value="AAA_ATPase_domain"/>
</dbReference>
<evidence type="ECO:0000313" key="4">
    <source>
        <dbReference type="EMBL" id="KAK2962172.1"/>
    </source>
</evidence>
<dbReference type="Gene3D" id="3.40.50.300">
    <property type="entry name" value="P-loop containing nucleotide triphosphate hydrolases"/>
    <property type="match status" value="2"/>
</dbReference>
<protein>
    <submittedName>
        <fullName evidence="4">Cell division cycle protein 48</fullName>
    </submittedName>
</protein>
<feature type="domain" description="AAA+ ATPase" evidence="3">
    <location>
        <begin position="13"/>
        <end position="195"/>
    </location>
</feature>